<dbReference type="RefSeq" id="WP_109534238.1">
    <property type="nucleotide sequence ID" value="NZ_CAXPUO010000095.1"/>
</dbReference>
<proteinExistence type="predicted"/>
<accession>A0A2U2C7J0</accession>
<protein>
    <recommendedName>
        <fullName evidence="2">HPt domain-containing protein</fullName>
    </recommendedName>
</protein>
<gene>
    <name evidence="3" type="ORF">C4N9_15435</name>
</gene>
<evidence type="ECO:0000313" key="4">
    <source>
        <dbReference type="Proteomes" id="UP000244940"/>
    </source>
</evidence>
<reference evidence="3 4" key="1">
    <citation type="submission" date="2018-05" db="EMBL/GenBank/DDBJ databases">
        <title>Pararhodobacter marina sp. nov., isolated from deep-sea water of the Indian Ocean.</title>
        <authorList>
            <person name="Lai Q.Sr."/>
            <person name="Liu X."/>
            <person name="Shao Z."/>
        </authorList>
    </citation>
    <scope>NUCLEOTIDE SEQUENCE [LARGE SCALE GENOMIC DNA]</scope>
    <source>
        <strain evidence="3 4">CIC4N-9</strain>
    </source>
</reference>
<keyword evidence="1" id="KW-0902">Two-component regulatory system</keyword>
<feature type="domain" description="HPt" evidence="2">
    <location>
        <begin position="19"/>
        <end position="105"/>
    </location>
</feature>
<keyword evidence="4" id="KW-1185">Reference proteome</keyword>
<dbReference type="AlphaFoldDB" id="A0A2U2C7J0"/>
<name>A0A2U2C7J0_9RHOB</name>
<dbReference type="EMBL" id="QEYD01000009">
    <property type="protein sequence ID" value="PWE27823.1"/>
    <property type="molecule type" value="Genomic_DNA"/>
</dbReference>
<evidence type="ECO:0000259" key="2">
    <source>
        <dbReference type="Pfam" id="PF01627"/>
    </source>
</evidence>
<evidence type="ECO:0000313" key="3">
    <source>
        <dbReference type="EMBL" id="PWE27823.1"/>
    </source>
</evidence>
<dbReference type="GO" id="GO:0000160">
    <property type="term" value="P:phosphorelay signal transduction system"/>
    <property type="evidence" value="ECO:0007669"/>
    <property type="project" value="UniProtKB-KW"/>
</dbReference>
<organism evidence="3 4">
    <name type="scientific">Pararhodobacter marinus</name>
    <dbReference type="NCBI Taxonomy" id="2184063"/>
    <lineage>
        <taxon>Bacteria</taxon>
        <taxon>Pseudomonadati</taxon>
        <taxon>Pseudomonadota</taxon>
        <taxon>Alphaproteobacteria</taxon>
        <taxon>Rhodobacterales</taxon>
        <taxon>Paracoccaceae</taxon>
        <taxon>Pararhodobacter</taxon>
    </lineage>
</organism>
<comment type="caution">
    <text evidence="3">The sequence shown here is derived from an EMBL/GenBank/DDBJ whole genome shotgun (WGS) entry which is preliminary data.</text>
</comment>
<dbReference type="GeneID" id="94366288"/>
<sequence>MDESQQQLNAAIDRLRPRYVSTMTDFSERLSAALDEQARTGPNDAALDEIRFVAHRLAGTAESFGWGEIGAHAAQVDTLMTGCDAETCDSHRHLTPVRKLRDMLLRATRAEATPRRLR</sequence>
<evidence type="ECO:0000256" key="1">
    <source>
        <dbReference type="ARBA" id="ARBA00023012"/>
    </source>
</evidence>
<dbReference type="Proteomes" id="UP000244940">
    <property type="component" value="Unassembled WGS sequence"/>
</dbReference>
<dbReference type="InterPro" id="IPR008207">
    <property type="entry name" value="Sig_transdc_His_kin_Hpt_dom"/>
</dbReference>
<dbReference type="OrthoDB" id="7889027at2"/>
<dbReference type="Gene3D" id="1.20.120.160">
    <property type="entry name" value="HPT domain"/>
    <property type="match status" value="1"/>
</dbReference>
<dbReference type="SUPFAM" id="SSF47226">
    <property type="entry name" value="Histidine-containing phosphotransfer domain, HPT domain"/>
    <property type="match status" value="1"/>
</dbReference>
<dbReference type="GO" id="GO:0004672">
    <property type="term" value="F:protein kinase activity"/>
    <property type="evidence" value="ECO:0007669"/>
    <property type="project" value="UniProtKB-ARBA"/>
</dbReference>
<dbReference type="Pfam" id="PF01627">
    <property type="entry name" value="Hpt"/>
    <property type="match status" value="1"/>
</dbReference>
<dbReference type="InterPro" id="IPR036641">
    <property type="entry name" value="HPT_dom_sf"/>
</dbReference>